<dbReference type="CDD" id="cd05233">
    <property type="entry name" value="SDR_c"/>
    <property type="match status" value="1"/>
</dbReference>
<dbReference type="Proteomes" id="UP001501459">
    <property type="component" value="Unassembled WGS sequence"/>
</dbReference>
<dbReference type="InterPro" id="IPR036291">
    <property type="entry name" value="NAD(P)-bd_dom_sf"/>
</dbReference>
<protein>
    <submittedName>
        <fullName evidence="2">SDR family oxidoreductase</fullName>
    </submittedName>
</protein>
<dbReference type="PRINTS" id="PR00081">
    <property type="entry name" value="GDHRDH"/>
</dbReference>
<dbReference type="SUPFAM" id="SSF51735">
    <property type="entry name" value="NAD(P)-binding Rossmann-fold domains"/>
    <property type="match status" value="1"/>
</dbReference>
<name>A0ABN0Z2N5_9BACI</name>
<dbReference type="PANTHER" id="PTHR42879:SF2">
    <property type="entry name" value="3-OXOACYL-[ACYL-CARRIER-PROTEIN] REDUCTASE FABG"/>
    <property type="match status" value="1"/>
</dbReference>
<dbReference type="EMBL" id="BAAADM010000005">
    <property type="protein sequence ID" value="GAA0429664.1"/>
    <property type="molecule type" value="Genomic_DNA"/>
</dbReference>
<gene>
    <name evidence="2" type="ORF">GCM10008983_02540</name>
</gene>
<organism evidence="2 3">
    <name type="scientific">Lentibacillus halophilus</name>
    <dbReference type="NCBI Taxonomy" id="295065"/>
    <lineage>
        <taxon>Bacteria</taxon>
        <taxon>Bacillati</taxon>
        <taxon>Bacillota</taxon>
        <taxon>Bacilli</taxon>
        <taxon>Bacillales</taxon>
        <taxon>Bacillaceae</taxon>
        <taxon>Lentibacillus</taxon>
    </lineage>
</organism>
<dbReference type="Gene3D" id="3.40.50.720">
    <property type="entry name" value="NAD(P)-binding Rossmann-like Domain"/>
    <property type="match status" value="1"/>
</dbReference>
<keyword evidence="3" id="KW-1185">Reference proteome</keyword>
<dbReference type="PRINTS" id="PR00080">
    <property type="entry name" value="SDRFAMILY"/>
</dbReference>
<comment type="similarity">
    <text evidence="1">Belongs to the short-chain dehydrogenases/reductases (SDR) family.</text>
</comment>
<sequence length="249" mass="27141">MGHALITAGTSGLGRQVTEKFLMAGHRVTATYHRDGEKAQAVKTELAPYRDLLHTEQVDVTDKQDLTRLTEQAVNVHGGIDYLVNNAGPFIFNHKKLLDYTDGEWQEMVNGNLDAAFHLLQLTVPHMRQQQFGRIINYGFQGANHASGWPYRSAFAAAKSGLASLTKTVAAEEAPNRITANMVCPGDITGDMKEAGIDASRNVHDDTTPIGRPGTGEDIARTIMYLCDQDSDMITGAIMDITGGVDVKR</sequence>
<evidence type="ECO:0000256" key="1">
    <source>
        <dbReference type="ARBA" id="ARBA00006484"/>
    </source>
</evidence>
<reference evidence="2 3" key="1">
    <citation type="journal article" date="2019" name="Int. J. Syst. Evol. Microbiol.">
        <title>The Global Catalogue of Microorganisms (GCM) 10K type strain sequencing project: providing services to taxonomists for standard genome sequencing and annotation.</title>
        <authorList>
            <consortium name="The Broad Institute Genomics Platform"/>
            <consortium name="The Broad Institute Genome Sequencing Center for Infectious Disease"/>
            <person name="Wu L."/>
            <person name="Ma J."/>
        </authorList>
    </citation>
    <scope>NUCLEOTIDE SEQUENCE [LARGE SCALE GENOMIC DNA]</scope>
    <source>
        <strain evidence="2 3">JCM 12149</strain>
    </source>
</reference>
<evidence type="ECO:0000313" key="3">
    <source>
        <dbReference type="Proteomes" id="UP001501459"/>
    </source>
</evidence>
<evidence type="ECO:0000313" key="2">
    <source>
        <dbReference type="EMBL" id="GAA0429664.1"/>
    </source>
</evidence>
<dbReference type="InterPro" id="IPR002347">
    <property type="entry name" value="SDR_fam"/>
</dbReference>
<comment type="caution">
    <text evidence="2">The sequence shown here is derived from an EMBL/GenBank/DDBJ whole genome shotgun (WGS) entry which is preliminary data.</text>
</comment>
<dbReference type="Pfam" id="PF13561">
    <property type="entry name" value="adh_short_C2"/>
    <property type="match status" value="1"/>
</dbReference>
<dbReference type="PANTHER" id="PTHR42879">
    <property type="entry name" value="3-OXOACYL-(ACYL-CARRIER-PROTEIN) REDUCTASE"/>
    <property type="match status" value="1"/>
</dbReference>
<accession>A0ABN0Z2N5</accession>
<proteinExistence type="inferred from homology"/>
<dbReference type="RefSeq" id="WP_343750641.1">
    <property type="nucleotide sequence ID" value="NZ_BAAADM010000005.1"/>
</dbReference>
<dbReference type="InterPro" id="IPR050259">
    <property type="entry name" value="SDR"/>
</dbReference>